<dbReference type="SUPFAM" id="SSF48371">
    <property type="entry name" value="ARM repeat"/>
    <property type="match status" value="2"/>
</dbReference>
<evidence type="ECO:0000256" key="2">
    <source>
        <dbReference type="ARBA" id="ARBA00004496"/>
    </source>
</evidence>
<evidence type="ECO:0000256" key="3">
    <source>
        <dbReference type="ARBA" id="ARBA00022448"/>
    </source>
</evidence>
<dbReference type="PROSITE" id="PS50166">
    <property type="entry name" value="IMPORTIN_B_NT"/>
    <property type="match status" value="1"/>
</dbReference>
<keyword evidence="5" id="KW-0677">Repeat</keyword>
<evidence type="ECO:0000313" key="10">
    <source>
        <dbReference type="Proteomes" id="UP000593567"/>
    </source>
</evidence>
<dbReference type="InterPro" id="IPR001494">
    <property type="entry name" value="Importin-beta_N"/>
</dbReference>
<dbReference type="Pfam" id="PF13513">
    <property type="entry name" value="HEAT_EZ"/>
    <property type="match status" value="1"/>
</dbReference>
<keyword evidence="4" id="KW-0963">Cytoplasm</keyword>
<keyword evidence="3" id="KW-0813">Transport</keyword>
<dbReference type="InterPro" id="IPR016024">
    <property type="entry name" value="ARM-type_fold"/>
</dbReference>
<sequence length="1247" mass="141022">MKHCEEVNQTLKEKQLDNLKRTIYDTITPVQRLELLLSVARDGSKSLEMRILAVVLLRRLFTGDFEELWEKLPEEHKAAAKHQLLTAIREEKEVSLRRKACDAAAELCRNLIDEESNNTWPEILQFLFECVQSTEASLKDSALHIFSSVPGIFGNQQANHLETIKQMLLSCLSEQSEVCFSAAKAACSFLVSNDTDQQLLVYLRDLLPGIIHTITVSVDSQTDDILLKCLIDVAENIPKYLRPQLPSVLELCIKIISNKEMEDSWRQLALELVTTLSETASAMLRKQSKYIPTIIVLVLQLMCDLEDEDDWSTQDEPEDDEADTNPVAAESALDRLACGLGAQTMLPHILSNIPQLLASEDWKCRHAALMAISSCGEGCHKLMATMLNQIVENIVPFTRDPHPRVRYAACNALGQMSTDFQPNLQKKFHQTVLPSLLSVLDDTANPRVQAHAGAALVNFCEDCPKQILSPYLDSIIQKLAEVLNNKFNELINKGNKLVLEQIVTTLASVADSVEDKFIDYYDQFMPCLKVIIENAVQPELKLLRGKTIECVSLIGLAVGEYLYMHIYLYMSFYTCLPVYVYLPTFICPHLPIHIYLSTPTWKEKFMQDCGDVMSLLLASQTGQELADDDPQVSYLISAWARMCKILGPEFEQYLPMVMPPVLKAANIKPEVAVLDTDEMQSLANDTDWQFVTLGDQQNFGIKTAGLEDKATACQMLVCYARELKEGFSPYTKEVVEIMVPLLKFYFHDDCRIAAAESLPYLLDCAKIQGPEYVQNMWDFIAPSLLKAIESEPEKDIQAEVMSSLAQCIERRGKGALSQAHLQELLNIMINLLNGHFKHQEERQEQRKDEDYDDDVEENLCNADEEDVYILSKISDIIHALFGTMGIDFLPLFDQLLGHFVRLLKSDSPWSDRQWGLCIFDDLLEYAGPAAAKYNEYYVQALVASLSDKQPEVRQAAAYGAGVMAMCGQNAFTETLKGMVPLLVNIVQDTEARNVENVFAAENAISAITKICKYTQGVVDPNEVIPLWLSWLPVSEDTDEAEHVYGYFCDLFESHHAGLFGENGCNLPHLVTVIAQAFCLELFSKDSDVYNKLKTCIASLQLKAIIETKTKHIYKNMIDVQQIPAALMFGAFMFFMYNLEVQERDNKPLHCTPSDQTAVYLKRLGYSETRKHALPEKIRIEMAERLTTEEISDIHRALKHAMDYKAEISRDFGSKHSNQEAPEWHFVPFRRAAGDILEAYFYYSCYNG</sequence>
<dbReference type="InterPro" id="IPR041653">
    <property type="entry name" value="Importin_rep_4"/>
</dbReference>
<dbReference type="Pfam" id="PF18829">
    <property type="entry name" value="Importin_rep_6"/>
    <property type="match status" value="1"/>
</dbReference>
<accession>A0A7J7K9P7</accession>
<evidence type="ECO:0000256" key="7">
    <source>
        <dbReference type="ARBA" id="ARBA00023242"/>
    </source>
</evidence>
<dbReference type="GO" id="GO:0006606">
    <property type="term" value="P:protein import into nucleus"/>
    <property type="evidence" value="ECO:0007669"/>
    <property type="project" value="InterPro"/>
</dbReference>
<name>A0A7J7K9P7_BUGNE</name>
<dbReference type="Gene3D" id="1.25.10.10">
    <property type="entry name" value="Leucine-rich Repeat Variant"/>
    <property type="match status" value="2"/>
</dbReference>
<feature type="domain" description="Importin N-terminal" evidence="8">
    <location>
        <begin position="12"/>
        <end position="90"/>
    </location>
</feature>
<dbReference type="GO" id="GO:0031267">
    <property type="term" value="F:small GTPase binding"/>
    <property type="evidence" value="ECO:0007669"/>
    <property type="project" value="InterPro"/>
</dbReference>
<proteinExistence type="predicted"/>
<dbReference type="InterPro" id="IPR040122">
    <property type="entry name" value="Importin_beta"/>
</dbReference>
<comment type="caution">
    <text evidence="9">The sequence shown here is derived from an EMBL/GenBank/DDBJ whole genome shotgun (WGS) entry which is preliminary data.</text>
</comment>
<evidence type="ECO:0000313" key="9">
    <source>
        <dbReference type="EMBL" id="KAF6034953.1"/>
    </source>
</evidence>
<keyword evidence="10" id="KW-1185">Reference proteome</keyword>
<dbReference type="EMBL" id="VXIV02000963">
    <property type="protein sequence ID" value="KAF6034953.1"/>
    <property type="molecule type" value="Genomic_DNA"/>
</dbReference>
<organism evidence="9 10">
    <name type="scientific">Bugula neritina</name>
    <name type="common">Brown bryozoan</name>
    <name type="synonym">Sertularia neritina</name>
    <dbReference type="NCBI Taxonomy" id="10212"/>
    <lineage>
        <taxon>Eukaryota</taxon>
        <taxon>Metazoa</taxon>
        <taxon>Spiralia</taxon>
        <taxon>Lophotrochozoa</taxon>
        <taxon>Bryozoa</taxon>
        <taxon>Gymnolaemata</taxon>
        <taxon>Cheilostomatida</taxon>
        <taxon>Flustrina</taxon>
        <taxon>Buguloidea</taxon>
        <taxon>Bugulidae</taxon>
        <taxon>Bugula</taxon>
    </lineage>
</organism>
<dbReference type="GO" id="GO:0005737">
    <property type="term" value="C:cytoplasm"/>
    <property type="evidence" value="ECO:0007669"/>
    <property type="project" value="UniProtKB-SubCell"/>
</dbReference>
<evidence type="ECO:0000256" key="5">
    <source>
        <dbReference type="ARBA" id="ARBA00022737"/>
    </source>
</evidence>
<dbReference type="InterPro" id="IPR011989">
    <property type="entry name" value="ARM-like"/>
</dbReference>
<evidence type="ECO:0000256" key="4">
    <source>
        <dbReference type="ARBA" id="ARBA00022490"/>
    </source>
</evidence>
<evidence type="ECO:0000256" key="1">
    <source>
        <dbReference type="ARBA" id="ARBA00004123"/>
    </source>
</evidence>
<dbReference type="Pfam" id="PF25780">
    <property type="entry name" value="TPR_IPO5"/>
    <property type="match status" value="1"/>
</dbReference>
<dbReference type="AlphaFoldDB" id="A0A7J7K9P7"/>
<evidence type="ECO:0000259" key="8">
    <source>
        <dbReference type="PROSITE" id="PS50166"/>
    </source>
</evidence>
<dbReference type="OrthoDB" id="6249881at2759"/>
<protein>
    <recommendedName>
        <fullName evidence="8">Importin N-terminal domain-containing protein</fullName>
    </recommendedName>
</protein>
<dbReference type="Pfam" id="PF18808">
    <property type="entry name" value="Importin_rep_4"/>
    <property type="match status" value="1"/>
</dbReference>
<keyword evidence="7" id="KW-0539">Nucleus</keyword>
<keyword evidence="6" id="KW-0653">Protein transport</keyword>
<dbReference type="InterPro" id="IPR057672">
    <property type="entry name" value="TPR_IPO4/5"/>
</dbReference>
<gene>
    <name evidence="9" type="ORF">EB796_006741</name>
</gene>
<evidence type="ECO:0000256" key="6">
    <source>
        <dbReference type="ARBA" id="ARBA00022927"/>
    </source>
</evidence>
<dbReference type="GO" id="GO:0005634">
    <property type="term" value="C:nucleus"/>
    <property type="evidence" value="ECO:0007669"/>
    <property type="project" value="UniProtKB-SubCell"/>
</dbReference>
<dbReference type="PANTHER" id="PTHR10527">
    <property type="entry name" value="IMPORTIN BETA"/>
    <property type="match status" value="1"/>
</dbReference>
<dbReference type="Proteomes" id="UP000593567">
    <property type="component" value="Unassembled WGS sequence"/>
</dbReference>
<dbReference type="InterPro" id="IPR041389">
    <property type="entry name" value="Importin_rep_6"/>
</dbReference>
<comment type="subcellular location">
    <subcellularLocation>
        <location evidence="2">Cytoplasm</location>
    </subcellularLocation>
    <subcellularLocation>
        <location evidence="1">Nucleus</location>
    </subcellularLocation>
</comment>
<reference evidence="9" key="1">
    <citation type="submission" date="2020-06" db="EMBL/GenBank/DDBJ databases">
        <title>Draft genome of Bugula neritina, a colonial animal packing powerful symbionts and potential medicines.</title>
        <authorList>
            <person name="Rayko M."/>
        </authorList>
    </citation>
    <scope>NUCLEOTIDE SEQUENCE [LARGE SCALE GENOMIC DNA]</scope>
    <source>
        <strain evidence="9">Kwan_BN1</strain>
    </source>
</reference>